<organism evidence="3 4">
    <name type="scientific">Gonium pectorale</name>
    <name type="common">Green alga</name>
    <dbReference type="NCBI Taxonomy" id="33097"/>
    <lineage>
        <taxon>Eukaryota</taxon>
        <taxon>Viridiplantae</taxon>
        <taxon>Chlorophyta</taxon>
        <taxon>core chlorophytes</taxon>
        <taxon>Chlorophyceae</taxon>
        <taxon>CS clade</taxon>
        <taxon>Chlamydomonadales</taxon>
        <taxon>Volvocaceae</taxon>
        <taxon>Gonium</taxon>
    </lineage>
</organism>
<protein>
    <submittedName>
        <fullName evidence="3">Uncharacterized protein</fullName>
    </submittedName>
</protein>
<feature type="region of interest" description="Disordered" evidence="1">
    <location>
        <begin position="179"/>
        <end position="207"/>
    </location>
</feature>
<comment type="caution">
    <text evidence="3">The sequence shown here is derived from an EMBL/GenBank/DDBJ whole genome shotgun (WGS) entry which is preliminary data.</text>
</comment>
<feature type="chain" id="PRO_5007561948" evidence="2">
    <location>
        <begin position="19"/>
        <end position="1136"/>
    </location>
</feature>
<dbReference type="Proteomes" id="UP000075714">
    <property type="component" value="Unassembled WGS sequence"/>
</dbReference>
<accession>A0A150GB20</accession>
<feature type="signal peptide" evidence="2">
    <location>
        <begin position="1"/>
        <end position="18"/>
    </location>
</feature>
<proteinExistence type="predicted"/>
<keyword evidence="4" id="KW-1185">Reference proteome</keyword>
<sequence length="1136" mass="116717">MTLRGLVAALQLIGRVGSATEGPGLAADPAALALQQLSAPFLAAAATAAAATAGGAAEPRLLVALVASLPALHRQHFGAYPAALSAQGAVLPTHAVLLAALQSLSTAGVAVMPQPPDLAVCAAAAASCGCVPPESWLELLRSEVRSQIFLVSACQGAVVLASLESLASRLAASGEAEAAERASAADGTKAGASSDGPRRGSGLQGETPATATAVTADWLLPPDWAAMLWDEVRGKAAAAAADLPSCADALLELAWYAEAGLLPAPDPRAGGGAGGGGWRRTRGGTAAPAGAELLGVERVRYLCSALSAQLGPQLDSCNGAQLALVLPAAARLAAYGTAVPSGQGSSAAVPDPEAADASSAGLAHAAAAAVLRQAVADVLVAAAQRQEQYEAQQQGQRIAVWGQRTDPVAIAAMSSGLKQLLMLANAETPPGDPSSAAAVGTAATPLLAYLSGRSFAGAVPADLAAMLQGLADMLLRPDDTWVGAFCDATMPLIRDSATSLADLGGLAHGAACAWVVPTEEWHAALQAETLARLQQRTAAGADPGEGGAAQRGAHVALEQLLWAQTLWYRLCSPSDAGSGSGGPGGWLNGGGRRLRPSGAWLDAVLAACVPLLPGARPQVLSGMAYSLNRLGHDPGPDFIAALLHGCGTSLSAFDGPQLSRLAYGLAGLGYQPEDSWVATLQEQAAMKLGQCRSHELADLLEGVLLLAEGSETDLAGGGTASAVAATKGTAAQVGVAGREKLLMSCSDSRVSLSFLDAMWRATGAHLEVEGIIMSEALTRRALRSELDIVQRCKAEFRARVADPRVGPFWRYWTEQIPALDPNLTAPGEDVKAQLAELAETAFDPDDWGKEPMAHLRSFLVWSVLRDGAMPQPGPEGLPPWAGLLAARCQPEEGVALALTLQRLGHRPGREWARLLLREVLQPALATGALPAQVVAALLASLAAMRLRPPDSWLDDALAVLQDRQSELPVPARADLLDTLAALEVRPTPEWLSPLVDAFWASLPQLLPARAQQGHPAASSDAMDKLVSGLAALSSLDVSVKQGQLRSLLELLARRLEAAAVTAGPDPGAATPTAAASGAAAEVARVLICLADMRRATPDRANRRSLDLLFRAVAERLPLSGPLTPKLLDSWDKLVPM</sequence>
<evidence type="ECO:0000256" key="1">
    <source>
        <dbReference type="SAM" id="MobiDB-lite"/>
    </source>
</evidence>
<keyword evidence="2" id="KW-0732">Signal</keyword>
<dbReference type="OrthoDB" id="552465at2759"/>
<evidence type="ECO:0000313" key="4">
    <source>
        <dbReference type="Proteomes" id="UP000075714"/>
    </source>
</evidence>
<dbReference type="AlphaFoldDB" id="A0A150GB20"/>
<gene>
    <name evidence="3" type="ORF">GPECTOR_38g288</name>
</gene>
<name>A0A150GB20_GONPE</name>
<dbReference type="EMBL" id="LSYV01000039">
    <property type="protein sequence ID" value="KXZ47051.1"/>
    <property type="molecule type" value="Genomic_DNA"/>
</dbReference>
<reference evidence="4" key="1">
    <citation type="journal article" date="2016" name="Nat. Commun.">
        <title>The Gonium pectorale genome demonstrates co-option of cell cycle regulation during the evolution of multicellularity.</title>
        <authorList>
            <person name="Hanschen E.R."/>
            <person name="Marriage T.N."/>
            <person name="Ferris P.J."/>
            <person name="Hamaji T."/>
            <person name="Toyoda A."/>
            <person name="Fujiyama A."/>
            <person name="Neme R."/>
            <person name="Noguchi H."/>
            <person name="Minakuchi Y."/>
            <person name="Suzuki M."/>
            <person name="Kawai-Toyooka H."/>
            <person name="Smith D.R."/>
            <person name="Sparks H."/>
            <person name="Anderson J."/>
            <person name="Bakaric R."/>
            <person name="Luria V."/>
            <person name="Karger A."/>
            <person name="Kirschner M.W."/>
            <person name="Durand P.M."/>
            <person name="Michod R.E."/>
            <person name="Nozaki H."/>
            <person name="Olson B.J."/>
        </authorList>
    </citation>
    <scope>NUCLEOTIDE SEQUENCE [LARGE SCALE GENOMIC DNA]</scope>
    <source>
        <strain evidence="4">NIES-2863</strain>
    </source>
</reference>
<evidence type="ECO:0000256" key="2">
    <source>
        <dbReference type="SAM" id="SignalP"/>
    </source>
</evidence>
<evidence type="ECO:0000313" key="3">
    <source>
        <dbReference type="EMBL" id="KXZ47051.1"/>
    </source>
</evidence>